<dbReference type="InterPro" id="IPR055557">
    <property type="entry name" value="DUF7133"/>
</dbReference>
<dbReference type="Proteomes" id="UP000324611">
    <property type="component" value="Unassembled WGS sequence"/>
</dbReference>
<comment type="caution">
    <text evidence="2">The sequence shown here is derived from an EMBL/GenBank/DDBJ whole genome shotgun (WGS) entry which is preliminary data.</text>
</comment>
<accession>A0A5B2VVV5</accession>
<gene>
    <name evidence="2" type="ORF">F0L74_11970</name>
</gene>
<proteinExistence type="predicted"/>
<dbReference type="Gene3D" id="2.120.10.30">
    <property type="entry name" value="TolB, C-terminal domain"/>
    <property type="match status" value="1"/>
</dbReference>
<evidence type="ECO:0000313" key="3">
    <source>
        <dbReference type="Proteomes" id="UP000324611"/>
    </source>
</evidence>
<reference evidence="2 3" key="2">
    <citation type="submission" date="2019-09" db="EMBL/GenBank/DDBJ databases">
        <authorList>
            <person name="Jin C."/>
        </authorList>
    </citation>
    <scope>NUCLEOTIDE SEQUENCE [LARGE SCALE GENOMIC DNA]</scope>
    <source>
        <strain evidence="2 3">BN140078</strain>
    </source>
</reference>
<feature type="domain" description="DUF7133" evidence="1">
    <location>
        <begin position="54"/>
        <end position="410"/>
    </location>
</feature>
<dbReference type="Pfam" id="PF23500">
    <property type="entry name" value="DUF7133"/>
    <property type="match status" value="1"/>
</dbReference>
<dbReference type="AlphaFoldDB" id="A0A5B2VVV5"/>
<protein>
    <submittedName>
        <fullName evidence="2">Sorbosone dehydrogenase family protein</fullName>
    </submittedName>
</protein>
<reference evidence="2 3" key="1">
    <citation type="submission" date="2019-09" db="EMBL/GenBank/DDBJ databases">
        <title>Chitinophaga ginsengihumi sp. nov., isolated from soil of ginseng rhizosphere.</title>
        <authorList>
            <person name="Lee J."/>
        </authorList>
    </citation>
    <scope>NUCLEOTIDE SEQUENCE [LARGE SCALE GENOMIC DNA]</scope>
    <source>
        <strain evidence="2 3">BN140078</strain>
    </source>
</reference>
<dbReference type="SUPFAM" id="SSF50952">
    <property type="entry name" value="Soluble quinoprotein glucose dehydrogenase"/>
    <property type="match status" value="1"/>
</dbReference>
<name>A0A5B2VVV5_9BACT</name>
<evidence type="ECO:0000313" key="2">
    <source>
        <dbReference type="EMBL" id="KAA2243225.1"/>
    </source>
</evidence>
<dbReference type="EMBL" id="VUOC01000002">
    <property type="protein sequence ID" value="KAA2243225.1"/>
    <property type="molecule type" value="Genomic_DNA"/>
</dbReference>
<organism evidence="2 3">
    <name type="scientific">Chitinophaga agrisoli</name>
    <dbReference type="NCBI Taxonomy" id="2607653"/>
    <lineage>
        <taxon>Bacteria</taxon>
        <taxon>Pseudomonadati</taxon>
        <taxon>Bacteroidota</taxon>
        <taxon>Chitinophagia</taxon>
        <taxon>Chitinophagales</taxon>
        <taxon>Chitinophagaceae</taxon>
        <taxon>Chitinophaga</taxon>
    </lineage>
</organism>
<dbReference type="PANTHER" id="PTHR19328:SF55">
    <property type="entry name" value="BLR6566 PROTEIN"/>
    <property type="match status" value="1"/>
</dbReference>
<dbReference type="RefSeq" id="WP_149838101.1">
    <property type="nucleotide sequence ID" value="NZ_VUOC01000002.1"/>
</dbReference>
<dbReference type="PANTHER" id="PTHR19328">
    <property type="entry name" value="HEDGEHOG-INTERACTING PROTEIN"/>
    <property type="match status" value="1"/>
</dbReference>
<sequence>MKVILPIIAFSFICHTIVAQSPQKAALPAPFATKSTKNFSKVIGWENGVIPRAPKGFVVTLYADGLQNPRWTYVTPNGDVLVAESNTIKNTVMQVGAVVLGAAKAENMKKSANRISILRDTTGDGHPDLKQVFLEDLNQPFGMLIMDNQLYVANTDALLRYPYQPGQLKMDSAGEVLMDLPAEKRNQHWTRNIITNADSSRIYIAVGSVDNLGDNGKEVNPRRACILEVDKDGHGERIYASGLRNPVGMAWAPGTKTLWAAVNERDELGDDLVPDYLTSVKDGGFYGWPYSYFGQHADPRIEAPRPDLVQKAIVPDVSLGAHTASLGLAFYTKTAFPKKYRGGAFIAQHGSWNRSQLAGYKVVFVPFRNGKPSGKPEDFLTGFTAGKDNEVHGRPVGVTILPDGSMLVTDDVNDKIWRVAAVK</sequence>
<dbReference type="InterPro" id="IPR011041">
    <property type="entry name" value="Quinoprot_gluc/sorb_DH_b-prop"/>
</dbReference>
<keyword evidence="3" id="KW-1185">Reference proteome</keyword>
<evidence type="ECO:0000259" key="1">
    <source>
        <dbReference type="Pfam" id="PF23500"/>
    </source>
</evidence>
<dbReference type="InterPro" id="IPR011042">
    <property type="entry name" value="6-blade_b-propeller_TolB-like"/>
</dbReference>